<evidence type="ECO:0000313" key="8">
    <source>
        <dbReference type="EMBL" id="KFI25721.1"/>
    </source>
</evidence>
<dbReference type="Proteomes" id="UP000028824">
    <property type="component" value="Unassembled WGS sequence"/>
</dbReference>
<dbReference type="SUPFAM" id="SSF52540">
    <property type="entry name" value="P-loop containing nucleoside triphosphate hydrolases"/>
    <property type="match status" value="1"/>
</dbReference>
<comment type="caution">
    <text evidence="8">The sequence shown here is derived from an EMBL/GenBank/DDBJ whole genome shotgun (WGS) entry which is preliminary data.</text>
</comment>
<dbReference type="PANTHER" id="PTHR42734">
    <property type="entry name" value="METAL TRANSPORT SYSTEM ATP-BINDING PROTEIN TM_0124-RELATED"/>
    <property type="match status" value="1"/>
</dbReference>
<dbReference type="eggNOG" id="COG1121">
    <property type="taxonomic scope" value="Bacteria"/>
</dbReference>
<dbReference type="CDD" id="cd03235">
    <property type="entry name" value="ABC_Metallic_Cations"/>
    <property type="match status" value="1"/>
</dbReference>
<protein>
    <submittedName>
        <fullName evidence="8">ABC transporter</fullName>
    </submittedName>
</protein>
<keyword evidence="3" id="KW-0547">Nucleotide-binding</keyword>
<dbReference type="GO" id="GO:0006829">
    <property type="term" value="P:zinc ion transport"/>
    <property type="evidence" value="ECO:0007669"/>
    <property type="project" value="UniProtKB-KW"/>
</dbReference>
<reference evidence="8 9" key="1">
    <citation type="submission" date="2014-03" db="EMBL/GenBank/DDBJ databases">
        <title>Genome of Paenirhodobacter enshiensis DW2-9.</title>
        <authorList>
            <person name="Wang D."/>
            <person name="Wang G."/>
        </authorList>
    </citation>
    <scope>NUCLEOTIDE SEQUENCE [LARGE SCALE GENOMIC DNA]</scope>
    <source>
        <strain evidence="8 9">DW2-9</strain>
    </source>
</reference>
<evidence type="ECO:0000256" key="4">
    <source>
        <dbReference type="ARBA" id="ARBA00022840"/>
    </source>
</evidence>
<evidence type="ECO:0000256" key="6">
    <source>
        <dbReference type="ARBA" id="ARBA00023065"/>
    </source>
</evidence>
<dbReference type="InterPro" id="IPR017871">
    <property type="entry name" value="ABC_transporter-like_CS"/>
</dbReference>
<keyword evidence="6" id="KW-0406">Ion transport</keyword>
<feature type="domain" description="ABC transporter" evidence="7">
    <location>
        <begin position="2"/>
        <end position="228"/>
    </location>
</feature>
<sequence length="238" mass="25520">MIAFDDLTLAYDREPAVHHLTGRIDRGSLIALVGPNGAGKTTLIRAIAGEPIASAEGGLRVDTRRIGWLPQQAEIDRAFPIDVTGFVAMGLWAKIGAFGALGRKGRAQVAEALAAVGLPGFGARPLSALSGGQMQRVLFARLMLQDAELCLLDEPFAAVDARTTEELTALLLRWQAEGRTVVAVMHDLDLVRRTFPEALLIAREKIAQGPAREVLSEANLARARLVLASDTARRRDAA</sequence>
<evidence type="ECO:0000256" key="2">
    <source>
        <dbReference type="ARBA" id="ARBA00022448"/>
    </source>
</evidence>
<dbReference type="SMART" id="SM00382">
    <property type="entry name" value="AAA"/>
    <property type="match status" value="1"/>
</dbReference>
<dbReference type="PROSITE" id="PS50893">
    <property type="entry name" value="ABC_TRANSPORTER_2"/>
    <property type="match status" value="1"/>
</dbReference>
<name>A0A086XUM1_9RHOB</name>
<evidence type="ECO:0000256" key="1">
    <source>
        <dbReference type="ARBA" id="ARBA00005417"/>
    </source>
</evidence>
<keyword evidence="9" id="KW-1185">Reference proteome</keyword>
<dbReference type="RefSeq" id="WP_036637997.1">
    <property type="nucleotide sequence ID" value="NZ_JFZB01000020.1"/>
</dbReference>
<dbReference type="PROSITE" id="PS00211">
    <property type="entry name" value="ABC_TRANSPORTER_1"/>
    <property type="match status" value="1"/>
</dbReference>
<dbReference type="Pfam" id="PF00005">
    <property type="entry name" value="ABC_tran"/>
    <property type="match status" value="1"/>
</dbReference>
<proteinExistence type="inferred from homology"/>
<dbReference type="Gene3D" id="3.40.50.300">
    <property type="entry name" value="P-loop containing nucleotide triphosphate hydrolases"/>
    <property type="match status" value="1"/>
</dbReference>
<gene>
    <name evidence="8" type="ORF">CG50_04595</name>
</gene>
<dbReference type="GO" id="GO:0005524">
    <property type="term" value="F:ATP binding"/>
    <property type="evidence" value="ECO:0007669"/>
    <property type="project" value="UniProtKB-KW"/>
</dbReference>
<keyword evidence="2" id="KW-0813">Transport</keyword>
<dbReference type="GO" id="GO:0016887">
    <property type="term" value="F:ATP hydrolysis activity"/>
    <property type="evidence" value="ECO:0007669"/>
    <property type="project" value="InterPro"/>
</dbReference>
<evidence type="ECO:0000256" key="3">
    <source>
        <dbReference type="ARBA" id="ARBA00022741"/>
    </source>
</evidence>
<dbReference type="OrthoDB" id="9806726at2"/>
<dbReference type="InterPro" id="IPR003439">
    <property type="entry name" value="ABC_transporter-like_ATP-bd"/>
</dbReference>
<dbReference type="AlphaFoldDB" id="A0A086XUM1"/>
<dbReference type="InterPro" id="IPR027417">
    <property type="entry name" value="P-loop_NTPase"/>
</dbReference>
<dbReference type="EMBL" id="JFZB01000020">
    <property type="protein sequence ID" value="KFI25721.1"/>
    <property type="molecule type" value="Genomic_DNA"/>
</dbReference>
<dbReference type="InterPro" id="IPR050153">
    <property type="entry name" value="Metal_Ion_Import_ABC"/>
</dbReference>
<evidence type="ECO:0000313" key="9">
    <source>
        <dbReference type="Proteomes" id="UP000028824"/>
    </source>
</evidence>
<organism evidence="8 9">
    <name type="scientific">Paenirhodobacter enshiensis</name>
    <dbReference type="NCBI Taxonomy" id="1105367"/>
    <lineage>
        <taxon>Bacteria</taxon>
        <taxon>Pseudomonadati</taxon>
        <taxon>Pseudomonadota</taxon>
        <taxon>Alphaproteobacteria</taxon>
        <taxon>Rhodobacterales</taxon>
        <taxon>Rhodobacter group</taxon>
        <taxon>Paenirhodobacter</taxon>
    </lineage>
</organism>
<comment type="similarity">
    <text evidence="1">Belongs to the ABC transporter superfamily.</text>
</comment>
<dbReference type="STRING" id="1105367.CG50_04595"/>
<keyword evidence="5" id="KW-0864">Zinc transport</keyword>
<dbReference type="InterPro" id="IPR003593">
    <property type="entry name" value="AAA+_ATPase"/>
</dbReference>
<keyword evidence="5" id="KW-0862">Zinc</keyword>
<keyword evidence="4" id="KW-0067">ATP-binding</keyword>
<evidence type="ECO:0000259" key="7">
    <source>
        <dbReference type="PROSITE" id="PS50893"/>
    </source>
</evidence>
<evidence type="ECO:0000256" key="5">
    <source>
        <dbReference type="ARBA" id="ARBA00022906"/>
    </source>
</evidence>
<accession>A0A086XUM1</accession>
<dbReference type="PANTHER" id="PTHR42734:SF5">
    <property type="entry name" value="IRON TRANSPORT SYSTEM ATP-BINDING PROTEIN HI_0361-RELATED"/>
    <property type="match status" value="1"/>
</dbReference>